<dbReference type="GO" id="GO:0016787">
    <property type="term" value="F:hydrolase activity"/>
    <property type="evidence" value="ECO:0007669"/>
    <property type="project" value="UniProtKB-KW"/>
</dbReference>
<sequence>MAEVLVFHHGYGLTEGVRAFAERLRLAGHVVHVPDLFEGTVFDSLREGIGHAESIGFGTIVERGTAAAEGLPAELVYLGFSLGVLPAQKLAQTRPGAKGALLLEACVPVAEFGGAWPQGVPVQVHGMEADPFFAGEGDVDAARALVATAADAELFRYPGERHLFTDSGLPSYDEPAARQVTQRVLDFLDRIDRIDRIDRLDRIERPGAVAAVR</sequence>
<dbReference type="EMBL" id="CP163445">
    <property type="protein sequence ID" value="XDQ83524.1"/>
    <property type="molecule type" value="Genomic_DNA"/>
</dbReference>
<evidence type="ECO:0000313" key="2">
    <source>
        <dbReference type="EMBL" id="XDQ83524.1"/>
    </source>
</evidence>
<keyword evidence="2" id="KW-0378">Hydrolase</keyword>
<dbReference type="AlphaFoldDB" id="A0AB39TWS5"/>
<dbReference type="PANTHER" id="PTHR46623:SF6">
    <property type="entry name" value="ALPHA_BETA-HYDROLASES SUPERFAMILY PROTEIN"/>
    <property type="match status" value="1"/>
</dbReference>
<dbReference type="RefSeq" id="WP_369185634.1">
    <property type="nucleotide sequence ID" value="NZ_CP163445.1"/>
</dbReference>
<dbReference type="Gene3D" id="3.40.50.1820">
    <property type="entry name" value="alpha/beta hydrolase"/>
    <property type="match status" value="1"/>
</dbReference>
<dbReference type="InterPro" id="IPR051049">
    <property type="entry name" value="Dienelactone_hydrolase-like"/>
</dbReference>
<gene>
    <name evidence="2" type="ORF">AB2U05_35965</name>
</gene>
<dbReference type="Pfam" id="PF01738">
    <property type="entry name" value="DLH"/>
    <property type="match status" value="1"/>
</dbReference>
<evidence type="ECO:0000259" key="1">
    <source>
        <dbReference type="Pfam" id="PF01738"/>
    </source>
</evidence>
<protein>
    <submittedName>
        <fullName evidence="2">Dienelactone hydrolase family protein</fullName>
        <ecNumber evidence="2">3.1.-.-</ecNumber>
    </submittedName>
</protein>
<organism evidence="2">
    <name type="scientific">Streptomyces sp. Y1</name>
    <dbReference type="NCBI Taxonomy" id="3238634"/>
    <lineage>
        <taxon>Bacteria</taxon>
        <taxon>Bacillati</taxon>
        <taxon>Actinomycetota</taxon>
        <taxon>Actinomycetes</taxon>
        <taxon>Kitasatosporales</taxon>
        <taxon>Streptomycetaceae</taxon>
        <taxon>Streptomyces</taxon>
    </lineage>
</organism>
<proteinExistence type="predicted"/>
<feature type="domain" description="Dienelactone hydrolase" evidence="1">
    <location>
        <begin position="4"/>
        <end position="190"/>
    </location>
</feature>
<dbReference type="SUPFAM" id="SSF53474">
    <property type="entry name" value="alpha/beta-Hydrolases"/>
    <property type="match status" value="1"/>
</dbReference>
<name>A0AB39TWS5_9ACTN</name>
<dbReference type="InterPro" id="IPR029058">
    <property type="entry name" value="AB_hydrolase_fold"/>
</dbReference>
<dbReference type="EC" id="3.1.-.-" evidence="2"/>
<dbReference type="InterPro" id="IPR002925">
    <property type="entry name" value="Dienelactn_hydro"/>
</dbReference>
<accession>A0AB39TWS5</accession>
<reference evidence="2" key="1">
    <citation type="submission" date="2024-07" db="EMBL/GenBank/DDBJ databases">
        <authorList>
            <person name="Yu S.T."/>
        </authorList>
    </citation>
    <scope>NUCLEOTIDE SEQUENCE</scope>
    <source>
        <strain evidence="2">Y1</strain>
    </source>
</reference>
<dbReference type="PANTHER" id="PTHR46623">
    <property type="entry name" value="CARBOXYMETHYLENEBUTENOLIDASE-RELATED"/>
    <property type="match status" value="1"/>
</dbReference>